<evidence type="ECO:0000313" key="5">
    <source>
        <dbReference type="EMBL" id="KAJ4371096.1"/>
    </source>
</evidence>
<reference evidence="5" key="1">
    <citation type="submission" date="2022-10" db="EMBL/GenBank/DDBJ databases">
        <title>Tapping the CABI collections for fungal endophytes: first genome assemblies for Collariella, Neodidymelliopsis, Ascochyta clinopodiicola, Didymella pomorum, Didymosphaeria variabile, Neocosmospora piperis and Neocucurbitaria cava.</title>
        <authorList>
            <person name="Hill R."/>
        </authorList>
    </citation>
    <scope>NUCLEOTIDE SEQUENCE</scope>
    <source>
        <strain evidence="5">IMI 356814</strain>
    </source>
</reference>
<evidence type="ECO:0000256" key="1">
    <source>
        <dbReference type="SAM" id="SignalP"/>
    </source>
</evidence>
<feature type="domain" description="Agd3 C-terminal" evidence="4">
    <location>
        <begin position="568"/>
        <end position="636"/>
    </location>
</feature>
<dbReference type="GO" id="GO:0005199">
    <property type="term" value="F:structural constituent of cell wall"/>
    <property type="evidence" value="ECO:0007669"/>
    <property type="project" value="TreeGrafter"/>
</dbReference>
<keyword evidence="6" id="KW-1185">Reference proteome</keyword>
<gene>
    <name evidence="5" type="ORF">N0V83_004312</name>
</gene>
<organism evidence="5 6">
    <name type="scientific">Neocucurbitaria cava</name>
    <dbReference type="NCBI Taxonomy" id="798079"/>
    <lineage>
        <taxon>Eukaryota</taxon>
        <taxon>Fungi</taxon>
        <taxon>Dikarya</taxon>
        <taxon>Ascomycota</taxon>
        <taxon>Pezizomycotina</taxon>
        <taxon>Dothideomycetes</taxon>
        <taxon>Pleosporomycetidae</taxon>
        <taxon>Pleosporales</taxon>
        <taxon>Pleosporineae</taxon>
        <taxon>Cucurbitariaceae</taxon>
        <taxon>Neocucurbitaria</taxon>
    </lineage>
</organism>
<dbReference type="InterPro" id="IPR056825">
    <property type="entry name" value="Agd3_C"/>
</dbReference>
<comment type="caution">
    <text evidence="5">The sequence shown here is derived from an EMBL/GenBank/DDBJ whole genome shotgun (WGS) entry which is preliminary data.</text>
</comment>
<dbReference type="Pfam" id="PF25115">
    <property type="entry name" value="Agd3_CE"/>
    <property type="match status" value="1"/>
</dbReference>
<sequence length="638" mass="71004">MSQPGEARLLSWILLLLFIRYVSATITVDSTLLILARDSNATLPGTAVLQGYGIPYLVVDLSIPAGGYPQLNATPEAGNFGGIVLVSARQYETGDDWKQAMSQRQWDDNAQMSTMNLNKYPAKVANSSGVWEIAQFGANTKTTAAVINKFPSGREQQVWFLTFDAESTVSTVLSHAWIHWLTRGLFLGFRRIYFNTQVDDVFLPSSVYDSSATFRSQQTDFEEHVAWMKDVNSRLPSGSSYIIELAHNGNGNIAEAVESDYSNDPAICNPQEAVYYTASATPDLEFIKPLGTGTDLWPARDTTYKWSLACSHLDPLEQYFAEKTNMHAFYHVSHTFTHEDQTNATYADVIREITFNQEWFKRIGFTDAASLPYFSPNGLVPPGITGLHNGDALRAWAENGIIYAVGDNSRPVLMNVASRKSDYHPIATNLQENGYEGVWIIPRFSSSIYFNCDDPGCDNLEWQAITGSTSDFNAQLEDEKNSNAKNLLALRWDPYMFHQGNLRISDTTEMTLLGKTQQWSLLMAWTEAVVYEVIRLVEWPIITLKHDDIAEAFVARKTRDECVPKLSYQLSNDRKSITALTVNAGDNNCATSIPVTVPNDVQSATGAVKERKGKDPLTLWVTLGGSARSYSLSTPVTL</sequence>
<dbReference type="GO" id="GO:0009277">
    <property type="term" value="C:fungal-type cell wall"/>
    <property type="evidence" value="ECO:0007669"/>
    <property type="project" value="TreeGrafter"/>
</dbReference>
<dbReference type="PANTHER" id="PTHR31002">
    <property type="entry name" value="SERIPAUPERIN"/>
    <property type="match status" value="1"/>
</dbReference>
<dbReference type="OrthoDB" id="2113314at2759"/>
<dbReference type="AlphaFoldDB" id="A0A9W8Y9F2"/>
<evidence type="ECO:0000259" key="3">
    <source>
        <dbReference type="Pfam" id="PF25116"/>
    </source>
</evidence>
<evidence type="ECO:0000259" key="2">
    <source>
        <dbReference type="Pfam" id="PF25115"/>
    </source>
</evidence>
<evidence type="ECO:0008006" key="7">
    <source>
        <dbReference type="Google" id="ProtNLM"/>
    </source>
</evidence>
<protein>
    <recommendedName>
        <fullName evidence="7">Extracellular serine-rich protein</fullName>
    </recommendedName>
</protein>
<feature type="domain" description="Agd3 deacetylase" evidence="2">
    <location>
        <begin position="194"/>
        <end position="567"/>
    </location>
</feature>
<dbReference type="InterPro" id="IPR011330">
    <property type="entry name" value="Glyco_hydro/deAcase_b/a-brl"/>
</dbReference>
<evidence type="ECO:0000313" key="6">
    <source>
        <dbReference type="Proteomes" id="UP001140560"/>
    </source>
</evidence>
<dbReference type="Gene3D" id="3.20.20.370">
    <property type="entry name" value="Glycoside hydrolase/deacetylase"/>
    <property type="match status" value="1"/>
</dbReference>
<dbReference type="GO" id="GO:0031505">
    <property type="term" value="P:fungal-type cell wall organization"/>
    <property type="evidence" value="ECO:0007669"/>
    <property type="project" value="TreeGrafter"/>
</dbReference>
<dbReference type="GO" id="GO:0005975">
    <property type="term" value="P:carbohydrate metabolic process"/>
    <property type="evidence" value="ECO:0007669"/>
    <property type="project" value="InterPro"/>
</dbReference>
<feature type="domain" description="Agd3 CBM87" evidence="3">
    <location>
        <begin position="109"/>
        <end position="180"/>
    </location>
</feature>
<name>A0A9W8Y9F2_9PLEO</name>
<evidence type="ECO:0000259" key="4">
    <source>
        <dbReference type="Pfam" id="PF25117"/>
    </source>
</evidence>
<feature type="domain" description="Agd3 CBM87" evidence="3">
    <location>
        <begin position="28"/>
        <end position="107"/>
    </location>
</feature>
<dbReference type="EMBL" id="JAPEUY010000007">
    <property type="protein sequence ID" value="KAJ4371096.1"/>
    <property type="molecule type" value="Genomic_DNA"/>
</dbReference>
<dbReference type="SUPFAM" id="SSF88713">
    <property type="entry name" value="Glycoside hydrolase/deacetylase"/>
    <property type="match status" value="1"/>
</dbReference>
<dbReference type="Pfam" id="PF25116">
    <property type="entry name" value="CBM87_Agd3"/>
    <property type="match status" value="2"/>
</dbReference>
<keyword evidence="1" id="KW-0732">Signal</keyword>
<feature type="signal peptide" evidence="1">
    <location>
        <begin position="1"/>
        <end position="24"/>
    </location>
</feature>
<dbReference type="Pfam" id="PF25117">
    <property type="entry name" value="Agd3_C"/>
    <property type="match status" value="1"/>
</dbReference>
<dbReference type="InterPro" id="IPR056826">
    <property type="entry name" value="Agd3_CE"/>
</dbReference>
<dbReference type="Proteomes" id="UP001140560">
    <property type="component" value="Unassembled WGS sequence"/>
</dbReference>
<dbReference type="PANTHER" id="PTHR31002:SF34">
    <property type="entry name" value="CELL WALL PROTEIN CWP1-RELATED"/>
    <property type="match status" value="1"/>
</dbReference>
<feature type="chain" id="PRO_5040864608" description="Extracellular serine-rich protein" evidence="1">
    <location>
        <begin position="25"/>
        <end position="638"/>
    </location>
</feature>
<dbReference type="GO" id="GO:0000324">
    <property type="term" value="C:fungal-type vacuole"/>
    <property type="evidence" value="ECO:0007669"/>
    <property type="project" value="TreeGrafter"/>
</dbReference>
<accession>A0A9W8Y9F2</accession>
<dbReference type="InterPro" id="IPR050788">
    <property type="entry name" value="Yeast_SRP1/TIP1_CWP"/>
</dbReference>
<dbReference type="InterPro" id="IPR056827">
    <property type="entry name" value="CBM87_Agd3"/>
</dbReference>
<proteinExistence type="predicted"/>